<keyword evidence="4 11" id="KW-0813">Transport</keyword>
<dbReference type="NCBIfam" id="TIGR00220">
    <property type="entry name" value="mscL"/>
    <property type="match status" value="1"/>
</dbReference>
<dbReference type="OrthoDB" id="9810350at2"/>
<dbReference type="AlphaFoldDB" id="A0A3S3V229"/>
<comment type="function">
    <text evidence="11">Channel that opens in response to stretch forces in the membrane lipid bilayer. May participate in the regulation of osmotic pressure changes within the cell.</text>
</comment>
<dbReference type="NCBIfam" id="NF001843">
    <property type="entry name" value="PRK00567.1-4"/>
    <property type="match status" value="1"/>
</dbReference>
<evidence type="ECO:0000256" key="8">
    <source>
        <dbReference type="ARBA" id="ARBA00023065"/>
    </source>
</evidence>
<evidence type="ECO:0000256" key="7">
    <source>
        <dbReference type="ARBA" id="ARBA00022989"/>
    </source>
</evidence>
<feature type="transmembrane region" description="Helical" evidence="11">
    <location>
        <begin position="74"/>
        <end position="98"/>
    </location>
</feature>
<dbReference type="FunFam" id="1.10.1200.120:FF:000001">
    <property type="entry name" value="Large-conductance mechanosensitive channel"/>
    <property type="match status" value="1"/>
</dbReference>
<keyword evidence="9 11" id="KW-0472">Membrane</keyword>
<dbReference type="GO" id="GO:0008381">
    <property type="term" value="F:mechanosensitive monoatomic ion channel activity"/>
    <property type="evidence" value="ECO:0007669"/>
    <property type="project" value="UniProtKB-UniRule"/>
</dbReference>
<name>A0A3S3V229_9SPHI</name>
<evidence type="ECO:0000256" key="5">
    <source>
        <dbReference type="ARBA" id="ARBA00022475"/>
    </source>
</evidence>
<dbReference type="PANTHER" id="PTHR30266">
    <property type="entry name" value="MECHANOSENSITIVE CHANNEL MSCL"/>
    <property type="match status" value="1"/>
</dbReference>
<comment type="similarity">
    <text evidence="2 11">Belongs to the MscL family.</text>
</comment>
<sequence>MGFVREFKEFAVKGNMVDLAVGVIIGAAFGKIVTSLVSDVIMPPLGYLIGGVDFADKKIVLTPADTTAKVAEVAIHYGLFINAIIQFLIIALCIFVAIKAINAMKKQEETAPAAPPAPSKEEVLLAEIRDILAAKK</sequence>
<comment type="caution">
    <text evidence="12">The sequence shown here is derived from an EMBL/GenBank/DDBJ whole genome shotgun (WGS) entry which is preliminary data.</text>
</comment>
<evidence type="ECO:0000256" key="11">
    <source>
        <dbReference type="HAMAP-Rule" id="MF_00115"/>
    </source>
</evidence>
<comment type="subunit">
    <text evidence="3 11">Homopentamer.</text>
</comment>
<evidence type="ECO:0000256" key="3">
    <source>
        <dbReference type="ARBA" id="ARBA00011255"/>
    </source>
</evidence>
<evidence type="ECO:0000256" key="10">
    <source>
        <dbReference type="ARBA" id="ARBA00023303"/>
    </source>
</evidence>
<keyword evidence="13" id="KW-1185">Reference proteome</keyword>
<dbReference type="SUPFAM" id="SSF81330">
    <property type="entry name" value="Gated mechanosensitive channel"/>
    <property type="match status" value="1"/>
</dbReference>
<dbReference type="InterPro" id="IPR037673">
    <property type="entry name" value="MSC/AndL"/>
</dbReference>
<gene>
    <name evidence="11 12" type="primary">mscL</name>
    <name evidence="12" type="ORF">EPL05_06525</name>
</gene>
<evidence type="ECO:0000256" key="1">
    <source>
        <dbReference type="ARBA" id="ARBA00004651"/>
    </source>
</evidence>
<dbReference type="PANTHER" id="PTHR30266:SF2">
    <property type="entry name" value="LARGE-CONDUCTANCE MECHANOSENSITIVE CHANNEL"/>
    <property type="match status" value="1"/>
</dbReference>
<dbReference type="Gene3D" id="1.10.1200.120">
    <property type="entry name" value="Large-conductance mechanosensitive channel, MscL, domain 1"/>
    <property type="match status" value="1"/>
</dbReference>
<dbReference type="InterPro" id="IPR001185">
    <property type="entry name" value="MS_channel"/>
</dbReference>
<dbReference type="InterPro" id="IPR036019">
    <property type="entry name" value="MscL_channel"/>
</dbReference>
<dbReference type="GO" id="GO:0005886">
    <property type="term" value="C:plasma membrane"/>
    <property type="evidence" value="ECO:0007669"/>
    <property type="project" value="UniProtKB-SubCell"/>
</dbReference>
<dbReference type="RefSeq" id="WP_128533153.1">
    <property type="nucleotide sequence ID" value="NZ_SBIW01000003.1"/>
</dbReference>
<dbReference type="InterPro" id="IPR019823">
    <property type="entry name" value="Mechanosensitive_channel_CS"/>
</dbReference>
<evidence type="ECO:0000313" key="13">
    <source>
        <dbReference type="Proteomes" id="UP000286701"/>
    </source>
</evidence>
<dbReference type="EMBL" id="SBIW01000003">
    <property type="protein sequence ID" value="RWY53719.1"/>
    <property type="molecule type" value="Genomic_DNA"/>
</dbReference>
<comment type="subcellular location">
    <subcellularLocation>
        <location evidence="1 11">Cell membrane</location>
        <topology evidence="1 11">Multi-pass membrane protein</topology>
    </subcellularLocation>
</comment>
<dbReference type="Proteomes" id="UP000286701">
    <property type="component" value="Unassembled WGS sequence"/>
</dbReference>
<reference evidence="12 13" key="1">
    <citation type="submission" date="2019-01" db="EMBL/GenBank/DDBJ databases">
        <title>Mucilaginibacter antarcticum sp. nov., isolated from antarctic soil.</title>
        <authorList>
            <person name="Yan Y.-Q."/>
            <person name="Du Z.-J."/>
        </authorList>
    </citation>
    <scope>NUCLEOTIDE SEQUENCE [LARGE SCALE GENOMIC DNA]</scope>
    <source>
        <strain evidence="12 13">F01003</strain>
    </source>
</reference>
<evidence type="ECO:0000256" key="6">
    <source>
        <dbReference type="ARBA" id="ARBA00022692"/>
    </source>
</evidence>
<dbReference type="PROSITE" id="PS01327">
    <property type="entry name" value="MSCL"/>
    <property type="match status" value="1"/>
</dbReference>
<evidence type="ECO:0000313" key="12">
    <source>
        <dbReference type="EMBL" id="RWY53719.1"/>
    </source>
</evidence>
<keyword evidence="8 11" id="KW-0406">Ion transport</keyword>
<evidence type="ECO:0000256" key="2">
    <source>
        <dbReference type="ARBA" id="ARBA00007254"/>
    </source>
</evidence>
<keyword evidence="5 11" id="KW-1003">Cell membrane</keyword>
<dbReference type="Pfam" id="PF01741">
    <property type="entry name" value="MscL"/>
    <property type="match status" value="1"/>
</dbReference>
<keyword evidence="6 11" id="KW-0812">Transmembrane</keyword>
<protein>
    <recommendedName>
        <fullName evidence="11">Large-conductance mechanosensitive channel</fullName>
    </recommendedName>
</protein>
<dbReference type="HAMAP" id="MF_00115">
    <property type="entry name" value="MscL"/>
    <property type="match status" value="1"/>
</dbReference>
<dbReference type="PRINTS" id="PR01264">
    <property type="entry name" value="MECHCHANNEL"/>
</dbReference>
<proteinExistence type="inferred from homology"/>
<evidence type="ECO:0000256" key="9">
    <source>
        <dbReference type="ARBA" id="ARBA00023136"/>
    </source>
</evidence>
<evidence type="ECO:0000256" key="4">
    <source>
        <dbReference type="ARBA" id="ARBA00022448"/>
    </source>
</evidence>
<keyword evidence="7 11" id="KW-1133">Transmembrane helix</keyword>
<keyword evidence="10 11" id="KW-0407">Ion channel</keyword>
<feature type="transmembrane region" description="Helical" evidence="11">
    <location>
        <begin position="16"/>
        <end position="37"/>
    </location>
</feature>
<accession>A0A3S3V229</accession>
<organism evidence="12 13">
    <name type="scientific">Mucilaginibacter gilvus</name>
    <dbReference type="NCBI Taxonomy" id="2305909"/>
    <lineage>
        <taxon>Bacteria</taxon>
        <taxon>Pseudomonadati</taxon>
        <taxon>Bacteroidota</taxon>
        <taxon>Sphingobacteriia</taxon>
        <taxon>Sphingobacteriales</taxon>
        <taxon>Sphingobacteriaceae</taxon>
        <taxon>Mucilaginibacter</taxon>
    </lineage>
</organism>